<gene>
    <name evidence="2" type="ORF">RFI_11443</name>
</gene>
<feature type="non-terminal residue" evidence="2">
    <location>
        <position position="1"/>
    </location>
</feature>
<keyword evidence="1" id="KW-0812">Transmembrane</keyword>
<keyword evidence="1" id="KW-1133">Transmembrane helix</keyword>
<evidence type="ECO:0000256" key="1">
    <source>
        <dbReference type="SAM" id="Phobius"/>
    </source>
</evidence>
<sequence length="169" mass="20456">EKGDSLLIHMKTKLSNWLIEEKMNEEIQVYMEGEKQVGMKRKKVNMEEEQLNMKKNQLNQFDYIANNILLYYYYYLFVLFIKIYNKNDKTWEQTKKHDNEYHDYVHTHSSKKIKLCKQDYNQMKIIKNGLVIIISINEYNDNSKRDNLPDVENSLKNLKVYLEVNSTIK</sequence>
<evidence type="ECO:0000313" key="2">
    <source>
        <dbReference type="EMBL" id="ETO25694.1"/>
    </source>
</evidence>
<reference evidence="2 3" key="1">
    <citation type="journal article" date="2013" name="Curr. Biol.">
        <title>The Genome of the Foraminiferan Reticulomyxa filosa.</title>
        <authorList>
            <person name="Glockner G."/>
            <person name="Hulsmann N."/>
            <person name="Schleicher M."/>
            <person name="Noegel A.A."/>
            <person name="Eichinger L."/>
            <person name="Gallinger C."/>
            <person name="Pawlowski J."/>
            <person name="Sierra R."/>
            <person name="Euteneuer U."/>
            <person name="Pillet L."/>
            <person name="Moustafa A."/>
            <person name="Platzer M."/>
            <person name="Groth M."/>
            <person name="Szafranski K."/>
            <person name="Schliwa M."/>
        </authorList>
    </citation>
    <scope>NUCLEOTIDE SEQUENCE [LARGE SCALE GENOMIC DNA]</scope>
</reference>
<keyword evidence="3" id="KW-1185">Reference proteome</keyword>
<evidence type="ECO:0000313" key="3">
    <source>
        <dbReference type="Proteomes" id="UP000023152"/>
    </source>
</evidence>
<proteinExistence type="predicted"/>
<accession>X6NIX4</accession>
<name>X6NIX4_RETFI</name>
<dbReference type="EMBL" id="ASPP01008336">
    <property type="protein sequence ID" value="ETO25694.1"/>
    <property type="molecule type" value="Genomic_DNA"/>
</dbReference>
<dbReference type="AlphaFoldDB" id="X6NIX4"/>
<protein>
    <submittedName>
        <fullName evidence="2">Uncharacterized protein</fullName>
    </submittedName>
</protein>
<comment type="caution">
    <text evidence="2">The sequence shown here is derived from an EMBL/GenBank/DDBJ whole genome shotgun (WGS) entry which is preliminary data.</text>
</comment>
<keyword evidence="1" id="KW-0472">Membrane</keyword>
<dbReference type="Proteomes" id="UP000023152">
    <property type="component" value="Unassembled WGS sequence"/>
</dbReference>
<feature type="transmembrane region" description="Helical" evidence="1">
    <location>
        <begin position="63"/>
        <end position="81"/>
    </location>
</feature>
<organism evidence="2 3">
    <name type="scientific">Reticulomyxa filosa</name>
    <dbReference type="NCBI Taxonomy" id="46433"/>
    <lineage>
        <taxon>Eukaryota</taxon>
        <taxon>Sar</taxon>
        <taxon>Rhizaria</taxon>
        <taxon>Retaria</taxon>
        <taxon>Foraminifera</taxon>
        <taxon>Monothalamids</taxon>
        <taxon>Reticulomyxidae</taxon>
        <taxon>Reticulomyxa</taxon>
    </lineage>
</organism>